<evidence type="ECO:0000313" key="3">
    <source>
        <dbReference type="Proteomes" id="UP001175261"/>
    </source>
</evidence>
<dbReference type="Proteomes" id="UP001175261">
    <property type="component" value="Unassembled WGS sequence"/>
</dbReference>
<accession>A0AA39LCY4</accession>
<sequence>MPQLTQTSELGSLSYSLPDLQHEVTIHLANSSDPVRRHLQTGNQSHRILEVPVGSKWEPGAHWHEDYVEHIRVLRGRAKVWIDGTEQELGPGQEAVFRLFDVHNFRRAEAASGDVLLIEEWVDGEDGSKEIFFRNAFSIVRDVENFGGLPMAFLRFFVLCAYRDNHIAFCPPATPRWLQRLLTSCIFGVIVAVGKIGGWRTWYEEYTPPELRALAAQRSGRKEQ</sequence>
<organism evidence="2 3">
    <name type="scientific">Sarocladium strictum</name>
    <name type="common">Black bundle disease fungus</name>
    <name type="synonym">Acremonium strictum</name>
    <dbReference type="NCBI Taxonomy" id="5046"/>
    <lineage>
        <taxon>Eukaryota</taxon>
        <taxon>Fungi</taxon>
        <taxon>Dikarya</taxon>
        <taxon>Ascomycota</taxon>
        <taxon>Pezizomycotina</taxon>
        <taxon>Sordariomycetes</taxon>
        <taxon>Hypocreomycetidae</taxon>
        <taxon>Hypocreales</taxon>
        <taxon>Sarocladiaceae</taxon>
        <taxon>Sarocladium</taxon>
    </lineage>
</organism>
<protein>
    <recommendedName>
        <fullName evidence="1">Cupin type-2 domain-containing protein</fullName>
    </recommendedName>
</protein>
<feature type="domain" description="Cupin type-2" evidence="1">
    <location>
        <begin position="50"/>
        <end position="111"/>
    </location>
</feature>
<dbReference type="EMBL" id="JAPDFR010000001">
    <property type="protein sequence ID" value="KAK0392642.1"/>
    <property type="molecule type" value="Genomic_DNA"/>
</dbReference>
<evidence type="ECO:0000313" key="2">
    <source>
        <dbReference type="EMBL" id="KAK0392642.1"/>
    </source>
</evidence>
<dbReference type="InterPro" id="IPR013096">
    <property type="entry name" value="Cupin_2"/>
</dbReference>
<dbReference type="AlphaFoldDB" id="A0AA39LCY4"/>
<keyword evidence="3" id="KW-1185">Reference proteome</keyword>
<comment type="caution">
    <text evidence="2">The sequence shown here is derived from an EMBL/GenBank/DDBJ whole genome shotgun (WGS) entry which is preliminary data.</text>
</comment>
<proteinExistence type="predicted"/>
<evidence type="ECO:0000259" key="1">
    <source>
        <dbReference type="Pfam" id="PF07883"/>
    </source>
</evidence>
<dbReference type="InterPro" id="IPR011051">
    <property type="entry name" value="RmlC_Cupin_sf"/>
</dbReference>
<dbReference type="Pfam" id="PF07883">
    <property type="entry name" value="Cupin_2"/>
    <property type="match status" value="1"/>
</dbReference>
<dbReference type="Gene3D" id="2.60.120.10">
    <property type="entry name" value="Jelly Rolls"/>
    <property type="match status" value="1"/>
</dbReference>
<gene>
    <name evidence="2" type="ORF">NLU13_2137</name>
</gene>
<dbReference type="InterPro" id="IPR014710">
    <property type="entry name" value="RmlC-like_jellyroll"/>
</dbReference>
<dbReference type="SUPFAM" id="SSF51182">
    <property type="entry name" value="RmlC-like cupins"/>
    <property type="match status" value="1"/>
</dbReference>
<reference evidence="2" key="1">
    <citation type="submission" date="2022-10" db="EMBL/GenBank/DDBJ databases">
        <title>Determination and structural analysis of whole genome sequence of Sarocladium strictum F4-1.</title>
        <authorList>
            <person name="Hu L."/>
            <person name="Jiang Y."/>
        </authorList>
    </citation>
    <scope>NUCLEOTIDE SEQUENCE</scope>
    <source>
        <strain evidence="2">F4-1</strain>
    </source>
</reference>
<name>A0AA39LCY4_SARSR</name>